<evidence type="ECO:0000313" key="2">
    <source>
        <dbReference type="EMBL" id="KAF5829843.1"/>
    </source>
</evidence>
<protein>
    <submittedName>
        <fullName evidence="2">Uncharacterized protein</fullName>
    </submittedName>
</protein>
<dbReference type="Proteomes" id="UP000815325">
    <property type="component" value="Unassembled WGS sequence"/>
</dbReference>
<feature type="compositionally biased region" description="Polar residues" evidence="1">
    <location>
        <begin position="40"/>
        <end position="56"/>
    </location>
</feature>
<evidence type="ECO:0000256" key="1">
    <source>
        <dbReference type="SAM" id="MobiDB-lite"/>
    </source>
</evidence>
<keyword evidence="3" id="KW-1185">Reference proteome</keyword>
<organism evidence="2 3">
    <name type="scientific">Dunaliella salina</name>
    <name type="common">Green alga</name>
    <name type="synonym">Protococcus salinus</name>
    <dbReference type="NCBI Taxonomy" id="3046"/>
    <lineage>
        <taxon>Eukaryota</taxon>
        <taxon>Viridiplantae</taxon>
        <taxon>Chlorophyta</taxon>
        <taxon>core chlorophytes</taxon>
        <taxon>Chlorophyceae</taxon>
        <taxon>CS clade</taxon>
        <taxon>Chlamydomonadales</taxon>
        <taxon>Dunaliellaceae</taxon>
        <taxon>Dunaliella</taxon>
    </lineage>
</organism>
<reference evidence="2" key="1">
    <citation type="submission" date="2017-08" db="EMBL/GenBank/DDBJ databases">
        <authorList>
            <person name="Polle J.E."/>
            <person name="Barry K."/>
            <person name="Cushman J."/>
            <person name="Schmutz J."/>
            <person name="Tran D."/>
            <person name="Hathwaick L.T."/>
            <person name="Yim W.C."/>
            <person name="Jenkins J."/>
            <person name="Mckie-Krisberg Z.M."/>
            <person name="Prochnik S."/>
            <person name="Lindquist E."/>
            <person name="Dockter R.B."/>
            <person name="Adam C."/>
            <person name="Molina H."/>
            <person name="Bunkerborg J."/>
            <person name="Jin E."/>
            <person name="Buchheim M."/>
            <person name="Magnuson J."/>
        </authorList>
    </citation>
    <scope>NUCLEOTIDE SEQUENCE</scope>
    <source>
        <strain evidence="2">CCAP 19/18</strain>
    </source>
</reference>
<dbReference type="PANTHER" id="PTHR15852">
    <property type="entry name" value="PLASTID TRANSCRIPTIONALLY ACTIVE PROTEIN"/>
    <property type="match status" value="1"/>
</dbReference>
<proteinExistence type="predicted"/>
<dbReference type="PANTHER" id="PTHR15852:SF54">
    <property type="entry name" value="PROTEIN SSUH2 HOMOLOG"/>
    <property type="match status" value="1"/>
</dbReference>
<feature type="region of interest" description="Disordered" evidence="1">
    <location>
        <begin position="40"/>
        <end position="60"/>
    </location>
</feature>
<name>A0ABQ7G5F6_DUNSA</name>
<gene>
    <name evidence="2" type="ORF">DUNSADRAFT_15428</name>
</gene>
<dbReference type="SUPFAM" id="SSF57938">
    <property type="entry name" value="DnaJ/Hsp40 cysteine-rich domain"/>
    <property type="match status" value="1"/>
</dbReference>
<dbReference type="InterPro" id="IPR036410">
    <property type="entry name" value="HSP_DnaJ_Cys-rich_dom_sf"/>
</dbReference>
<sequence length="203" mass="21550">MQSLCHHCNGLGLSSARTACSPSQRTHTHGLLRTRALNEGTSTSQHDASPVLPQQQEQDEPCCSAGPINMHRRHVVVLSPLAAASAALASAGSAQAEEPPINPEGCRECLGMGVVPCDMCGGTGKWRALSRKRAKDNYEFTECPQCYGKGARVCGRCFGTGLQNVRGLLRRPEAAPLVQKMQTGVLKPGEVRELLGIPAQPGV</sequence>
<evidence type="ECO:0000313" key="3">
    <source>
        <dbReference type="Proteomes" id="UP000815325"/>
    </source>
</evidence>
<comment type="caution">
    <text evidence="2">The sequence shown here is derived from an EMBL/GenBank/DDBJ whole genome shotgun (WGS) entry which is preliminary data.</text>
</comment>
<accession>A0ABQ7G5F6</accession>
<dbReference type="EMBL" id="MU070108">
    <property type="protein sequence ID" value="KAF5829843.1"/>
    <property type="molecule type" value="Genomic_DNA"/>
</dbReference>